<evidence type="ECO:0000313" key="3">
    <source>
        <dbReference type="Proteomes" id="UP000218689"/>
    </source>
</evidence>
<organism evidence="2 3">
    <name type="scientific">Pseudolactococcus reticulitermitis</name>
    <dbReference type="NCBI Taxonomy" id="2025039"/>
    <lineage>
        <taxon>Bacteria</taxon>
        <taxon>Bacillati</taxon>
        <taxon>Bacillota</taxon>
        <taxon>Bacilli</taxon>
        <taxon>Lactobacillales</taxon>
        <taxon>Streptococcaceae</taxon>
        <taxon>Pseudolactococcus</taxon>
    </lineage>
</organism>
<proteinExistence type="predicted"/>
<comment type="caution">
    <text evidence="2">The sequence shown here is derived from an EMBL/GenBank/DDBJ whole genome shotgun (WGS) entry which is preliminary data.</text>
</comment>
<sequence>MKKLFEALSAIIIGACIVYWGYKADCRLDAIQAKQEQLEKRVDNLTAAMQTKDKEIETGLRQVQDGIMLKIDWLEKQVVE</sequence>
<dbReference type="EMBL" id="BEDT01000001">
    <property type="protein sequence ID" value="GAX46784.1"/>
    <property type="molecule type" value="Genomic_DNA"/>
</dbReference>
<dbReference type="AlphaFoldDB" id="A0A224X9B9"/>
<evidence type="ECO:0000256" key="1">
    <source>
        <dbReference type="SAM" id="Coils"/>
    </source>
</evidence>
<accession>A0A224X9B9</accession>
<gene>
    <name evidence="2" type="ORF">RsY01_364</name>
</gene>
<feature type="coiled-coil region" evidence="1">
    <location>
        <begin position="28"/>
        <end position="55"/>
    </location>
</feature>
<protein>
    <submittedName>
        <fullName evidence="2">Uncharacterized protein</fullName>
    </submittedName>
</protein>
<name>A0A224X9B9_9LACT</name>
<evidence type="ECO:0000313" key="2">
    <source>
        <dbReference type="EMBL" id="GAX46784.1"/>
    </source>
</evidence>
<keyword evidence="1" id="KW-0175">Coiled coil</keyword>
<dbReference type="Proteomes" id="UP000218689">
    <property type="component" value="Unassembled WGS sequence"/>
</dbReference>
<keyword evidence="3" id="KW-1185">Reference proteome</keyword>
<dbReference type="RefSeq" id="WP_094783854.1">
    <property type="nucleotide sequence ID" value="NZ_BEDT01000001.1"/>
</dbReference>
<reference evidence="3" key="1">
    <citation type="submission" date="2017-08" db="EMBL/GenBank/DDBJ databases">
        <title>Draft genome sequence of Lactococcus sp. strain Rs-Y01, isolated from the gut of the lower termite Reticulitermes speratus.</title>
        <authorList>
            <person name="Ohkuma M."/>
            <person name="Yuki M."/>
        </authorList>
    </citation>
    <scope>NUCLEOTIDE SEQUENCE [LARGE SCALE GENOMIC DNA]</scope>
    <source>
        <strain evidence="3">Rs-Y01</strain>
    </source>
</reference>